<sequence length="345" mass="35913">MSAILASLRYPLIQAPMAFAHDTALPLAVCRAGALGSLAAAMYGPPALEQALQTMRDEGGGLPYNLNFFAHRTPEADEAQRAAWLAVLRPYFDKLGLSEGDIPANGGRRPFDADALALLERFRPPVASFHFGLPASDLLSRVKAAGCEVWASATTVEEALWLEANGADVVIAQGWEAGGHRGWFLNRDPACQSGLFALLPAVCRAVNLPVVAAGGIADADAVRAALDLGAAAVQAGTAFLLADEALTKPAHRAAIQSARPEDTAVTNLFSGGAARGIVNRFMREAGPMNESALPFPLAGAAAGALKAEAERRGCFDFSPFWAGQGAGRCVPGSAADIVARLCARL</sequence>
<keyword evidence="3" id="KW-0216">Detoxification</keyword>
<gene>
    <name evidence="13" type="ORF">NCTC10660_01929</name>
</gene>
<name>A0A378U094_NEIEL</name>
<evidence type="ECO:0000256" key="11">
    <source>
        <dbReference type="ARBA" id="ARBA00067136"/>
    </source>
</evidence>
<evidence type="ECO:0000256" key="4">
    <source>
        <dbReference type="ARBA" id="ARBA00022630"/>
    </source>
</evidence>
<dbReference type="GO" id="GO:0000166">
    <property type="term" value="F:nucleotide binding"/>
    <property type="evidence" value="ECO:0007669"/>
    <property type="project" value="UniProtKB-KW"/>
</dbReference>
<evidence type="ECO:0000313" key="14">
    <source>
        <dbReference type="Proteomes" id="UP000254927"/>
    </source>
</evidence>
<comment type="cofactor">
    <cofactor evidence="1">
        <name>FMN</name>
        <dbReference type="ChEBI" id="CHEBI:58210"/>
    </cofactor>
</comment>
<dbReference type="Pfam" id="PF03060">
    <property type="entry name" value="NMO"/>
    <property type="match status" value="1"/>
</dbReference>
<dbReference type="FunFam" id="3.20.20.70:FF:000154">
    <property type="entry name" value="Probable nitronate monooxygenase"/>
    <property type="match status" value="1"/>
</dbReference>
<evidence type="ECO:0000256" key="12">
    <source>
        <dbReference type="SAM" id="SignalP"/>
    </source>
</evidence>
<dbReference type="Gene3D" id="3.20.20.70">
    <property type="entry name" value="Aldolase class I"/>
    <property type="match status" value="1"/>
</dbReference>
<evidence type="ECO:0000256" key="8">
    <source>
        <dbReference type="ARBA" id="ARBA00023033"/>
    </source>
</evidence>
<dbReference type="CDD" id="cd04730">
    <property type="entry name" value="NPD_like"/>
    <property type="match status" value="1"/>
</dbReference>
<protein>
    <recommendedName>
        <fullName evidence="11">Nitronate monooxygenase</fullName>
    </recommendedName>
    <alternativeName>
        <fullName evidence="9">Propionate 3-nitronate monooxygenase</fullName>
    </alternativeName>
</protein>
<feature type="chain" id="PRO_5016814160" description="Nitronate monooxygenase" evidence="12">
    <location>
        <begin position="21"/>
        <end position="345"/>
    </location>
</feature>
<dbReference type="Proteomes" id="UP000254927">
    <property type="component" value="Unassembled WGS sequence"/>
</dbReference>
<evidence type="ECO:0000256" key="1">
    <source>
        <dbReference type="ARBA" id="ARBA00001917"/>
    </source>
</evidence>
<dbReference type="PANTHER" id="PTHR42747:SF3">
    <property type="entry name" value="NITRONATE MONOOXYGENASE-RELATED"/>
    <property type="match status" value="1"/>
</dbReference>
<keyword evidence="5" id="KW-0288">FMN</keyword>
<keyword evidence="8 13" id="KW-0503">Monooxygenase</keyword>
<keyword evidence="4" id="KW-0285">Flavoprotein</keyword>
<dbReference type="AlphaFoldDB" id="A0A378U094"/>
<proteinExistence type="inferred from homology"/>
<dbReference type="PANTHER" id="PTHR42747">
    <property type="entry name" value="NITRONATE MONOOXYGENASE-RELATED"/>
    <property type="match status" value="1"/>
</dbReference>
<dbReference type="InterPro" id="IPR004136">
    <property type="entry name" value="NMO"/>
</dbReference>
<dbReference type="GeneID" id="93352917"/>
<evidence type="ECO:0000256" key="2">
    <source>
        <dbReference type="ARBA" id="ARBA00009881"/>
    </source>
</evidence>
<evidence type="ECO:0000256" key="6">
    <source>
        <dbReference type="ARBA" id="ARBA00022741"/>
    </source>
</evidence>
<keyword evidence="6" id="KW-0547">Nucleotide-binding</keyword>
<comment type="similarity">
    <text evidence="2">Belongs to the nitronate monooxygenase family. NMO class I subfamily.</text>
</comment>
<reference evidence="13 14" key="1">
    <citation type="submission" date="2018-06" db="EMBL/GenBank/DDBJ databases">
        <authorList>
            <consortium name="Pathogen Informatics"/>
            <person name="Doyle S."/>
        </authorList>
    </citation>
    <scope>NUCLEOTIDE SEQUENCE [LARGE SCALE GENOMIC DNA]</scope>
    <source>
        <strain evidence="13 14">NCTC10660</strain>
    </source>
</reference>
<dbReference type="InterPro" id="IPR013785">
    <property type="entry name" value="Aldolase_TIM"/>
</dbReference>
<dbReference type="GO" id="GO:0009636">
    <property type="term" value="P:response to toxic substance"/>
    <property type="evidence" value="ECO:0007669"/>
    <property type="project" value="UniProtKB-KW"/>
</dbReference>
<evidence type="ECO:0000256" key="9">
    <source>
        <dbReference type="ARBA" id="ARBA00031155"/>
    </source>
</evidence>
<comment type="catalytic activity">
    <reaction evidence="10">
        <text>3 propionate 3-nitronate + 3 O2 + H2O = 3 3-oxopropanoate + 2 nitrate + nitrite + H2O2 + 3 H(+)</text>
        <dbReference type="Rhea" id="RHEA:57332"/>
        <dbReference type="ChEBI" id="CHEBI:15377"/>
        <dbReference type="ChEBI" id="CHEBI:15378"/>
        <dbReference type="ChEBI" id="CHEBI:15379"/>
        <dbReference type="ChEBI" id="CHEBI:16240"/>
        <dbReference type="ChEBI" id="CHEBI:16301"/>
        <dbReference type="ChEBI" id="CHEBI:17632"/>
        <dbReference type="ChEBI" id="CHEBI:33190"/>
        <dbReference type="ChEBI" id="CHEBI:136067"/>
    </reaction>
</comment>
<organism evidence="13 14">
    <name type="scientific">Neisseria elongata</name>
    <dbReference type="NCBI Taxonomy" id="495"/>
    <lineage>
        <taxon>Bacteria</taxon>
        <taxon>Pseudomonadati</taxon>
        <taxon>Pseudomonadota</taxon>
        <taxon>Betaproteobacteria</taxon>
        <taxon>Neisseriales</taxon>
        <taxon>Neisseriaceae</taxon>
        <taxon>Neisseria</taxon>
    </lineage>
</organism>
<keyword evidence="12" id="KW-0732">Signal</keyword>
<dbReference type="SUPFAM" id="SSF51412">
    <property type="entry name" value="Inosine monophosphate dehydrogenase (IMPDH)"/>
    <property type="match status" value="1"/>
</dbReference>
<keyword evidence="7 13" id="KW-0560">Oxidoreductase</keyword>
<evidence type="ECO:0000256" key="5">
    <source>
        <dbReference type="ARBA" id="ARBA00022643"/>
    </source>
</evidence>
<dbReference type="GO" id="GO:0018580">
    <property type="term" value="F:nitronate monooxygenase activity"/>
    <property type="evidence" value="ECO:0007669"/>
    <property type="project" value="InterPro"/>
</dbReference>
<evidence type="ECO:0000313" key="13">
    <source>
        <dbReference type="EMBL" id="STZ68411.1"/>
    </source>
</evidence>
<evidence type="ECO:0000256" key="10">
    <source>
        <dbReference type="ARBA" id="ARBA00049401"/>
    </source>
</evidence>
<dbReference type="RefSeq" id="WP_074894841.1">
    <property type="nucleotide sequence ID" value="NZ_CP031252.1"/>
</dbReference>
<evidence type="ECO:0000256" key="7">
    <source>
        <dbReference type="ARBA" id="ARBA00023002"/>
    </source>
</evidence>
<feature type="signal peptide" evidence="12">
    <location>
        <begin position="1"/>
        <end position="20"/>
    </location>
</feature>
<accession>A0A378U094</accession>
<evidence type="ECO:0000256" key="3">
    <source>
        <dbReference type="ARBA" id="ARBA00022575"/>
    </source>
</evidence>
<dbReference type="EMBL" id="UGQW01000002">
    <property type="protein sequence ID" value="STZ68411.1"/>
    <property type="molecule type" value="Genomic_DNA"/>
</dbReference>